<evidence type="ECO:0000256" key="1">
    <source>
        <dbReference type="ARBA" id="ARBA00007608"/>
    </source>
</evidence>
<reference evidence="5" key="1">
    <citation type="submission" date="2016-10" db="EMBL/GenBank/DDBJ databases">
        <title>Sequence of Gallionella enrichment culture.</title>
        <authorList>
            <person name="Poehlein A."/>
            <person name="Muehling M."/>
            <person name="Daniel R."/>
        </authorList>
    </citation>
    <scope>NUCLEOTIDE SEQUENCE</scope>
</reference>
<dbReference type="GO" id="GO:0017110">
    <property type="term" value="F:nucleoside diphosphate phosphatase activity"/>
    <property type="evidence" value="ECO:0007669"/>
    <property type="project" value="InterPro"/>
</dbReference>
<dbReference type="GO" id="GO:0017111">
    <property type="term" value="F:ribonucleoside triphosphate phosphatase activity"/>
    <property type="evidence" value="ECO:0007669"/>
    <property type="project" value="InterPro"/>
</dbReference>
<organism evidence="5">
    <name type="scientific">mine drainage metagenome</name>
    <dbReference type="NCBI Taxonomy" id="410659"/>
    <lineage>
        <taxon>unclassified sequences</taxon>
        <taxon>metagenomes</taxon>
        <taxon>ecological metagenomes</taxon>
    </lineage>
</organism>
<keyword evidence="5" id="KW-0378">Hydrolase</keyword>
<dbReference type="InterPro" id="IPR033713">
    <property type="entry name" value="NudJ"/>
</dbReference>
<feature type="domain" description="Nudix hydrolase" evidence="4">
    <location>
        <begin position="9"/>
        <end position="138"/>
    </location>
</feature>
<dbReference type="Gene3D" id="3.90.79.10">
    <property type="entry name" value="Nucleoside Triphosphate Pyrophosphohydrolase"/>
    <property type="match status" value="1"/>
</dbReference>
<dbReference type="SUPFAM" id="SSF55811">
    <property type="entry name" value="Nudix"/>
    <property type="match status" value="1"/>
</dbReference>
<dbReference type="Pfam" id="PF00293">
    <property type="entry name" value="NUDIX"/>
    <property type="match status" value="1"/>
</dbReference>
<dbReference type="PROSITE" id="PS51462">
    <property type="entry name" value="NUDIX"/>
    <property type="match status" value="1"/>
</dbReference>
<evidence type="ECO:0000256" key="2">
    <source>
        <dbReference type="ARBA" id="ARBA00011245"/>
    </source>
</evidence>
<dbReference type="PANTHER" id="PTHR43222">
    <property type="entry name" value="NUDIX HYDROLASE 23"/>
    <property type="match status" value="1"/>
</dbReference>
<name>A0A1J5S8I8_9ZZZZ</name>
<dbReference type="PANTHER" id="PTHR43222:SF11">
    <property type="entry name" value="PHOSPHATASE NUDJ"/>
    <property type="match status" value="1"/>
</dbReference>
<comment type="subunit">
    <text evidence="2">Monomer.</text>
</comment>
<evidence type="ECO:0000313" key="5">
    <source>
        <dbReference type="EMBL" id="OIR04631.1"/>
    </source>
</evidence>
<comment type="caution">
    <text evidence="5">The sequence shown here is derived from an EMBL/GenBank/DDBJ whole genome shotgun (WGS) entry which is preliminary data.</text>
</comment>
<dbReference type="InterPro" id="IPR000086">
    <property type="entry name" value="NUDIX_hydrolase_dom"/>
</dbReference>
<sequence length="152" mass="17503">MSQEKHQWMPHATVAAIVEDNGKFLLVEETTDRGNRFNQPAGHLEDNETILDAVVRETLEETAYTFKPEALLGIYHWKHEHNDTTYLRFAFIGSVSNYQPDLALDDGIIRAVWMTIDEIRSKAMLMRSPQVLTCIEDYINGRKFPLSVLTHL</sequence>
<dbReference type="AlphaFoldDB" id="A0A1J5S8I8"/>
<dbReference type="InterPro" id="IPR015797">
    <property type="entry name" value="NUDIX_hydrolase-like_dom_sf"/>
</dbReference>
<evidence type="ECO:0000259" key="4">
    <source>
        <dbReference type="PROSITE" id="PS51462"/>
    </source>
</evidence>
<comment type="similarity">
    <text evidence="1">Belongs to the Nudix hydrolase family. NudJ subfamily.</text>
</comment>
<accession>A0A1J5S8I8</accession>
<dbReference type="EMBL" id="MLJW01000056">
    <property type="protein sequence ID" value="OIR04631.1"/>
    <property type="molecule type" value="Genomic_DNA"/>
</dbReference>
<evidence type="ECO:0000256" key="3">
    <source>
        <dbReference type="ARBA" id="ARBA00015552"/>
    </source>
</evidence>
<dbReference type="GO" id="GO:0004787">
    <property type="term" value="F:thiamine diphosphate phosphatase activity"/>
    <property type="evidence" value="ECO:0007669"/>
    <property type="project" value="InterPro"/>
</dbReference>
<dbReference type="CDD" id="cd03675">
    <property type="entry name" value="NUDIX_Hydrolase"/>
    <property type="match status" value="1"/>
</dbReference>
<proteinExistence type="inferred from homology"/>
<protein>
    <recommendedName>
        <fullName evidence="3">Phosphatase NudJ</fullName>
    </recommendedName>
</protein>
<gene>
    <name evidence="5" type="primary">nudJ_4</name>
    <name evidence="5" type="ORF">GALL_133010</name>
</gene>